<evidence type="ECO:0000313" key="2">
    <source>
        <dbReference type="Proteomes" id="UP000886602"/>
    </source>
</evidence>
<comment type="caution">
    <text evidence="1">The sequence shown here is derived from an EMBL/GenBank/DDBJ whole genome shotgun (WGS) entry which is preliminary data.</text>
</comment>
<name>A0A9D7F9J1_9RHOO</name>
<dbReference type="Proteomes" id="UP000886602">
    <property type="component" value="Unassembled WGS sequence"/>
</dbReference>
<sequence>MQVYRFPEVLAGMLGLPVLVPRSWVLKLRQRVLQHHTEDLNTLTWLLSGPLQETLIFTGSLLRNFPLLRKQPEECSRLVQARRYCASAQAYLERGYCPELAQHRFLFLHQHLVFPKRLD</sequence>
<dbReference type="EMBL" id="JADJNC010000034">
    <property type="protein sequence ID" value="MBK7424552.1"/>
    <property type="molecule type" value="Genomic_DNA"/>
</dbReference>
<accession>A0A9D7F9J1</accession>
<evidence type="ECO:0000313" key="1">
    <source>
        <dbReference type="EMBL" id="MBK7424552.1"/>
    </source>
</evidence>
<proteinExistence type="predicted"/>
<protein>
    <submittedName>
        <fullName evidence="1">Uncharacterized protein</fullName>
    </submittedName>
</protein>
<organism evidence="1 2">
    <name type="scientific">Candidatus Propionivibrio dominans</name>
    <dbReference type="NCBI Taxonomy" id="2954373"/>
    <lineage>
        <taxon>Bacteria</taxon>
        <taxon>Pseudomonadati</taxon>
        <taxon>Pseudomonadota</taxon>
        <taxon>Betaproteobacteria</taxon>
        <taxon>Rhodocyclales</taxon>
        <taxon>Rhodocyclaceae</taxon>
        <taxon>Propionivibrio</taxon>
    </lineage>
</organism>
<dbReference type="AlphaFoldDB" id="A0A9D7F9J1"/>
<reference evidence="1" key="1">
    <citation type="submission" date="2020-10" db="EMBL/GenBank/DDBJ databases">
        <title>Connecting structure to function with the recovery of over 1000 high-quality activated sludge metagenome-assembled genomes encoding full-length rRNA genes using long-read sequencing.</title>
        <authorList>
            <person name="Singleton C.M."/>
            <person name="Petriglieri F."/>
            <person name="Kristensen J.M."/>
            <person name="Kirkegaard R.H."/>
            <person name="Michaelsen T.Y."/>
            <person name="Andersen M.H."/>
            <person name="Karst S.M."/>
            <person name="Dueholm M.S."/>
            <person name="Nielsen P.H."/>
            <person name="Albertsen M."/>
        </authorList>
    </citation>
    <scope>NUCLEOTIDE SEQUENCE</scope>
    <source>
        <strain evidence="1">EsbW_18-Q3-R4-48_MAXAC.044</strain>
    </source>
</reference>
<gene>
    <name evidence="1" type="ORF">IPJ48_16535</name>
</gene>